<dbReference type="EMBL" id="CP120374">
    <property type="protein sequence ID" value="WEX90133.1"/>
    <property type="molecule type" value="Genomic_DNA"/>
</dbReference>
<keyword evidence="1" id="KW-1133">Transmembrane helix</keyword>
<keyword evidence="1" id="KW-0812">Transmembrane</keyword>
<name>A0ABY8DMI1_9HYPH</name>
<sequence length="110" mass="11332">MDFFDFSSALIWLALGLSGPAFLTAFGDRPYNWKSAVETTVGTTVFVGALGLYLSAGAILAAAIACLAALAAAATFRGKSQRLPMLAVSILCLGFYVGSSSYVVAQLAAN</sequence>
<protein>
    <submittedName>
        <fullName evidence="2">Uncharacterized protein</fullName>
    </submittedName>
</protein>
<evidence type="ECO:0000313" key="3">
    <source>
        <dbReference type="Proteomes" id="UP001229355"/>
    </source>
</evidence>
<organism evidence="2 3">
    <name type="scientific">Sinorhizobium garamanticum</name>
    <dbReference type="NCBI Taxonomy" id="680247"/>
    <lineage>
        <taxon>Bacteria</taxon>
        <taxon>Pseudomonadati</taxon>
        <taxon>Pseudomonadota</taxon>
        <taxon>Alphaproteobacteria</taxon>
        <taxon>Hyphomicrobiales</taxon>
        <taxon>Rhizobiaceae</taxon>
        <taxon>Sinorhizobium/Ensifer group</taxon>
        <taxon>Sinorhizobium</taxon>
    </lineage>
</organism>
<feature type="transmembrane region" description="Helical" evidence="1">
    <location>
        <begin position="49"/>
        <end position="73"/>
    </location>
</feature>
<dbReference type="RefSeq" id="WP_280662100.1">
    <property type="nucleotide sequence ID" value="NZ_CP120374.1"/>
</dbReference>
<accession>A0ABY8DMI1</accession>
<feature type="transmembrane region" description="Helical" evidence="1">
    <location>
        <begin position="85"/>
        <end position="105"/>
    </location>
</feature>
<proteinExistence type="predicted"/>
<gene>
    <name evidence="2" type="ORF">PZN02_005495</name>
</gene>
<evidence type="ECO:0000256" key="1">
    <source>
        <dbReference type="SAM" id="Phobius"/>
    </source>
</evidence>
<keyword evidence="1" id="KW-0472">Membrane</keyword>
<keyword evidence="3" id="KW-1185">Reference proteome</keyword>
<evidence type="ECO:0000313" key="2">
    <source>
        <dbReference type="EMBL" id="WEX90133.1"/>
    </source>
</evidence>
<dbReference type="Proteomes" id="UP001229355">
    <property type="component" value="Chromosome 2"/>
</dbReference>
<reference evidence="2 3" key="1">
    <citation type="submission" date="2023-03" db="EMBL/GenBank/DDBJ databases">
        <authorList>
            <person name="Kaur S."/>
            <person name="Espinosa-Saiz D."/>
            <person name="Velazquez E."/>
            <person name="Menendez E."/>
            <person name="diCenzo G.C."/>
        </authorList>
    </citation>
    <scope>NUCLEOTIDE SEQUENCE [LARGE SCALE GENOMIC DNA]</scope>
    <source>
        <strain evidence="2 3">LMG 24692</strain>
    </source>
</reference>